<gene>
    <name evidence="4" type="primary">LOC106468210</name>
</gene>
<sequence>MTTEGKIKVLCGSCPDGQCQAKLFFPSYDTSIECTSCGQRHERRFLKNVQEVSNPGVALHNMIKNILVSNVMPKRGAEMVKVLGLSNYHCKLLSPLLTYYGMEKKSGKAVLLREMNQGDMFDCSLLGDRAFLLDPEHISVVGYGRDVSGSMSYLSGTLEQIKMYNDGEERLIPIHADGDGHCLVHAVSRALVGRELFWHPLRCNLKTHFEQNLDEYKKLFRDFIADQEWKAIIDECDPDFIPPENELLGLRNIHIFGLANVLKRPIVLLDSLAGMQSLGDYAALFLPAMVTPEECCSRDGLLHKPLCLAWSSHGHNHYIALVGVRKRSLPRLPKSLVPKVWGVPQGLIDKYVKFEDNNCCILGGDRTLGDSYVLRLAKAMEEVFWKRYGVHPELIADVHQYVYRRTGIVGVKPQMVVQATQKSIQEQRLYRCLTCDAICEVIVVSEWLKPGGTLYKTATQNHGQLQQDKLYSFPMQGVICRYDGSRDELIPDFSREALEKCTWCQGTQMRLVNGDGTARYRNGDRTKTRSKSTLCNCGFKHYWDGKEYDNIPLELPVVLEWNNKVVRDTVLWFQNESDLSLNSNVYDVASAVVQKHFPGVFGSERLLQRVVDQILEQTKDHTKDQGKGPPVDGATCHMTETAQKLIIGGAGILHKEELGVSKTERGIQRQIAEKVSKQQQKFTDKVKAKRGALKSDRTASPPSRSSSSSSPTASPTERTARETRSETTSPSGSPSKGSFVRVVTSDGQQARMQLRPEGITFIQLQTWIQEKFGVEPAQQRVKWGFPLRELKPSCEEQENSLVPLAHGDKVTVEVQPIIISEPQEITETLAVAGPSLSSSSLDSEVTKFDMLKQ</sequence>
<dbReference type="CDD" id="cd22769">
    <property type="entry name" value="OTU_VCIP135"/>
    <property type="match status" value="1"/>
</dbReference>
<dbReference type="Gene3D" id="3.90.70.80">
    <property type="match status" value="1"/>
</dbReference>
<feature type="non-terminal residue" evidence="4">
    <location>
        <position position="853"/>
    </location>
</feature>
<evidence type="ECO:0000313" key="4">
    <source>
        <dbReference type="RefSeq" id="XP_013784077.1"/>
    </source>
</evidence>
<feature type="domain" description="OTU" evidence="2">
    <location>
        <begin position="171"/>
        <end position="324"/>
    </location>
</feature>
<feature type="compositionally biased region" description="Low complexity" evidence="1">
    <location>
        <begin position="726"/>
        <end position="735"/>
    </location>
</feature>
<dbReference type="Pfam" id="PF02338">
    <property type="entry name" value="OTU"/>
    <property type="match status" value="1"/>
</dbReference>
<dbReference type="InterPro" id="IPR039087">
    <property type="entry name" value="VCPIP1"/>
</dbReference>
<dbReference type="PROSITE" id="PS50802">
    <property type="entry name" value="OTU"/>
    <property type="match status" value="1"/>
</dbReference>
<accession>A0ABM1BKY8</accession>
<dbReference type="RefSeq" id="XP_013784077.1">
    <property type="nucleotide sequence ID" value="XM_013928623.2"/>
</dbReference>
<name>A0ABM1BKY8_LIMPO</name>
<dbReference type="PANTHER" id="PTHR14843:SF2">
    <property type="entry name" value="DEUBIQUITINATING PROTEIN VCPIP1"/>
    <property type="match status" value="1"/>
</dbReference>
<feature type="compositionally biased region" description="Low complexity" evidence="1">
    <location>
        <begin position="698"/>
        <end position="717"/>
    </location>
</feature>
<dbReference type="Gene3D" id="3.10.20.90">
    <property type="entry name" value="Phosphatidylinositol 3-kinase Catalytic Subunit, Chain A, domain 1"/>
    <property type="match status" value="1"/>
</dbReference>
<protein>
    <submittedName>
        <fullName evidence="4">Deubiquitinating protein VCIP135-like</fullName>
    </submittedName>
</protein>
<dbReference type="PANTHER" id="PTHR14843">
    <property type="entry name" value="DEUBIQUITINATING PROTEIN VCIP135"/>
    <property type="match status" value="1"/>
</dbReference>
<dbReference type="GeneID" id="106468210"/>
<dbReference type="InterPro" id="IPR003323">
    <property type="entry name" value="OTU_dom"/>
</dbReference>
<dbReference type="Proteomes" id="UP000694941">
    <property type="component" value="Unplaced"/>
</dbReference>
<feature type="region of interest" description="Disordered" evidence="1">
    <location>
        <begin position="674"/>
        <end position="739"/>
    </location>
</feature>
<feature type="compositionally biased region" description="Basic and acidic residues" evidence="1">
    <location>
        <begin position="674"/>
        <end position="686"/>
    </location>
</feature>
<reference evidence="4" key="1">
    <citation type="submission" date="2025-08" db="UniProtKB">
        <authorList>
            <consortium name="RefSeq"/>
        </authorList>
    </citation>
    <scope>IDENTIFICATION</scope>
    <source>
        <tissue evidence="4">Muscle</tissue>
    </source>
</reference>
<keyword evidence="3" id="KW-1185">Reference proteome</keyword>
<organism evidence="3 4">
    <name type="scientific">Limulus polyphemus</name>
    <name type="common">Atlantic horseshoe crab</name>
    <dbReference type="NCBI Taxonomy" id="6850"/>
    <lineage>
        <taxon>Eukaryota</taxon>
        <taxon>Metazoa</taxon>
        <taxon>Ecdysozoa</taxon>
        <taxon>Arthropoda</taxon>
        <taxon>Chelicerata</taxon>
        <taxon>Merostomata</taxon>
        <taxon>Xiphosura</taxon>
        <taxon>Limulidae</taxon>
        <taxon>Limulus</taxon>
    </lineage>
</organism>
<dbReference type="InterPro" id="IPR045827">
    <property type="entry name" value="VCPIP1_N"/>
</dbReference>
<evidence type="ECO:0000313" key="3">
    <source>
        <dbReference type="Proteomes" id="UP000694941"/>
    </source>
</evidence>
<evidence type="ECO:0000259" key="2">
    <source>
        <dbReference type="PROSITE" id="PS50802"/>
    </source>
</evidence>
<dbReference type="Pfam" id="PF19437">
    <property type="entry name" value="VCIP135_N"/>
    <property type="match status" value="1"/>
</dbReference>
<evidence type="ECO:0000256" key="1">
    <source>
        <dbReference type="SAM" id="MobiDB-lite"/>
    </source>
</evidence>
<proteinExistence type="predicted"/>